<comment type="caution">
    <text evidence="3">The sequence shown here is derived from an EMBL/GenBank/DDBJ whole genome shotgun (WGS) entry which is preliminary data.</text>
</comment>
<evidence type="ECO:0000259" key="2">
    <source>
        <dbReference type="Pfam" id="PF18016"/>
    </source>
</evidence>
<name>A0AAV2TMM4_CALDB</name>
<feature type="domain" description="SAM" evidence="2">
    <location>
        <begin position="304"/>
        <end position="354"/>
    </location>
</feature>
<evidence type="ECO:0000313" key="4">
    <source>
        <dbReference type="Proteomes" id="UP001497525"/>
    </source>
</evidence>
<accession>A0AAV2TMM4</accession>
<dbReference type="Proteomes" id="UP001497525">
    <property type="component" value="Unassembled WGS sequence"/>
</dbReference>
<evidence type="ECO:0000313" key="3">
    <source>
        <dbReference type="EMBL" id="CAL5137995.1"/>
    </source>
</evidence>
<evidence type="ECO:0000256" key="1">
    <source>
        <dbReference type="SAM" id="MobiDB-lite"/>
    </source>
</evidence>
<organism evidence="3 4">
    <name type="scientific">Calicophoron daubneyi</name>
    <name type="common">Rumen fluke</name>
    <name type="synonym">Paramphistomum daubneyi</name>
    <dbReference type="NCBI Taxonomy" id="300641"/>
    <lineage>
        <taxon>Eukaryota</taxon>
        <taxon>Metazoa</taxon>
        <taxon>Spiralia</taxon>
        <taxon>Lophotrochozoa</taxon>
        <taxon>Platyhelminthes</taxon>
        <taxon>Trematoda</taxon>
        <taxon>Digenea</taxon>
        <taxon>Plagiorchiida</taxon>
        <taxon>Pronocephalata</taxon>
        <taxon>Paramphistomoidea</taxon>
        <taxon>Paramphistomidae</taxon>
        <taxon>Calicophoron</taxon>
    </lineage>
</organism>
<dbReference type="Gene3D" id="1.10.150.50">
    <property type="entry name" value="Transcription Factor, Ets-1"/>
    <property type="match status" value="1"/>
</dbReference>
<dbReference type="EMBL" id="CAXLJL010000467">
    <property type="protein sequence ID" value="CAL5137995.1"/>
    <property type="molecule type" value="Genomic_DNA"/>
</dbReference>
<gene>
    <name evidence="3" type="ORF">CDAUBV1_LOCUS12512</name>
</gene>
<proteinExistence type="predicted"/>
<feature type="region of interest" description="Disordered" evidence="1">
    <location>
        <begin position="195"/>
        <end position="252"/>
    </location>
</feature>
<feature type="compositionally biased region" description="Basic and acidic residues" evidence="1">
    <location>
        <begin position="204"/>
        <end position="230"/>
    </location>
</feature>
<dbReference type="InterPro" id="IPR041418">
    <property type="entry name" value="SAM_3"/>
</dbReference>
<dbReference type="InterPro" id="IPR013761">
    <property type="entry name" value="SAM/pointed_sf"/>
</dbReference>
<dbReference type="Pfam" id="PF18016">
    <property type="entry name" value="SAM_3"/>
    <property type="match status" value="1"/>
</dbReference>
<dbReference type="AlphaFoldDB" id="A0AAV2TMM4"/>
<reference evidence="3" key="1">
    <citation type="submission" date="2024-06" db="EMBL/GenBank/DDBJ databases">
        <authorList>
            <person name="Liu X."/>
            <person name="Lenzi L."/>
            <person name="Haldenby T S."/>
            <person name="Uol C."/>
        </authorList>
    </citation>
    <scope>NUCLEOTIDE SEQUENCE</scope>
</reference>
<protein>
    <recommendedName>
        <fullName evidence="2">SAM domain-containing protein</fullName>
    </recommendedName>
</protein>
<sequence>MPSPRIFSSCMEPVQDASGKVRKSVVLSAIAYKNKDVRKANTVTWTEKQVSLDMATRSCIPDSQSPMAIKSDVSLLPQRSQRNSAPCFIRNNVSAGCSALNVETPDRESNAEKPCLNWTSNTLPIGEISQKSVPFSSQNDHLGNRASVGNAGLVCITSNELENLFKLSTLQSHIPIALVPASEFSAYMSRASGTATTPNLHTNGDMKRKMTPDDSAKVGLRNTDRTEGDRVGPSIPYCPPVEPPVFKDVKNDENQKNVDDDVASRMQSVTLELRQRLSRMQLTGESGLRTTRSQKCAIEKSDRLGKQSTNEEISQWLRIHNFDPRVISSLKDFNGMDLYTMDRCQLAKYVGSDRCDEVFHAFRSNCKS</sequence>